<dbReference type="STRING" id="1120980.GCA_000745955_01065"/>
<dbReference type="AlphaFoldDB" id="A0A376BUX9"/>
<dbReference type="Pfam" id="PF06097">
    <property type="entry name" value="DUF945"/>
    <property type="match status" value="1"/>
</dbReference>
<reference evidence="1 2" key="1">
    <citation type="submission" date="2018-06" db="EMBL/GenBank/DDBJ databases">
        <authorList>
            <consortium name="Pathogen Informatics"/>
            <person name="Doyle S."/>
        </authorList>
    </citation>
    <scope>NUCLEOTIDE SEQUENCE [LARGE SCALE GENOMIC DNA]</scope>
    <source>
        <strain evidence="1 2">NCTC10283</strain>
    </source>
</reference>
<name>A0A376BUX9_9NEIS</name>
<gene>
    <name evidence="1" type="ORF">NCTC10283_02383</name>
</gene>
<dbReference type="EMBL" id="UFSO01000003">
    <property type="protein sequence ID" value="SSY80822.1"/>
    <property type="molecule type" value="Genomic_DNA"/>
</dbReference>
<dbReference type="Proteomes" id="UP000254209">
    <property type="component" value="Unassembled WGS sequence"/>
</dbReference>
<organism evidence="1 2">
    <name type="scientific">Alysiella crassa</name>
    <dbReference type="NCBI Taxonomy" id="153491"/>
    <lineage>
        <taxon>Bacteria</taxon>
        <taxon>Pseudomonadati</taxon>
        <taxon>Pseudomonadota</taxon>
        <taxon>Betaproteobacteria</taxon>
        <taxon>Neisseriales</taxon>
        <taxon>Neisseriaceae</taxon>
        <taxon>Alysiella</taxon>
    </lineage>
</organism>
<accession>A0A376BUX9</accession>
<evidence type="ECO:0000313" key="2">
    <source>
        <dbReference type="Proteomes" id="UP000254209"/>
    </source>
</evidence>
<evidence type="ECO:0000313" key="1">
    <source>
        <dbReference type="EMBL" id="SSY80822.1"/>
    </source>
</evidence>
<sequence>MKKIIIGGAVPVVLAAFLGTPYYFGIKAQQSLEEQHKILSDTFFFDVVSHNYERGWFSSKETTVIRFHPTLLNNLSEQMPANIKTVLEKEITIVNNVKHGLFADGLTPVRASVTSEFQFDPEVQKVLSRFFNDKTPVTMKNTIYLSGSGKLETNVSPFEYEELSGIKLDWKGLNSQINYKAGFNEYSSQYTAPLLKAILADKGEVIIENIAINNTTATGKTGVDLGSTDVKVDKFNVAWKESIDYNIRLNELVNMVTDLQIGAFINPTGTIAPSNISVEKLSYQSQTKENDDGFVDSEGHFQFDKLHYGPDQYGPLDVHIGAEHLDGKSLTALKNRWQQIITEQVPEGQAQDMILEAVRKEGAGLFTNNPLFKIKKFDFTAPSGHIKVNGDVTFNGLQQADLNNFNSLLQKMKANVNFDISNKLLEEFAISQARGLFATEDPAANAENADPKALEDVNQTIRLMVSSTINSLTEEGYLKQSNNAIQTNVLLENNEVKLNGKVFTIQSDEEILANIEADDEPKAASAAQ</sequence>
<proteinExistence type="predicted"/>
<dbReference type="OrthoDB" id="8523324at2"/>
<dbReference type="InterPro" id="IPR010352">
    <property type="entry name" value="DUF945"/>
</dbReference>
<dbReference type="RefSeq" id="WP_034292424.1">
    <property type="nucleotide sequence ID" value="NZ_CP091519.2"/>
</dbReference>
<keyword evidence="2" id="KW-1185">Reference proteome</keyword>
<protein>
    <submittedName>
        <fullName evidence="1">Bacterial protein of uncharacterized function (DUF945)</fullName>
    </submittedName>
</protein>